<dbReference type="Gene3D" id="3.40.430.10">
    <property type="entry name" value="Dihydrofolate Reductase, subunit A"/>
    <property type="match status" value="1"/>
</dbReference>
<evidence type="ECO:0000256" key="2">
    <source>
        <dbReference type="ARBA" id="ARBA00022857"/>
    </source>
</evidence>
<keyword evidence="6" id="KW-1185">Reference proteome</keyword>
<dbReference type="SUPFAM" id="SSF53597">
    <property type="entry name" value="Dihydrofolate reductase-like"/>
    <property type="match status" value="1"/>
</dbReference>
<accession>A0A4Q8ANN2</accession>
<dbReference type="RefSeq" id="WP_130506397.1">
    <property type="nucleotide sequence ID" value="NZ_SHLC01000001.1"/>
</dbReference>
<organism evidence="5 6">
    <name type="scientific">Microterricola gilva</name>
    <dbReference type="NCBI Taxonomy" id="393267"/>
    <lineage>
        <taxon>Bacteria</taxon>
        <taxon>Bacillati</taxon>
        <taxon>Actinomycetota</taxon>
        <taxon>Actinomycetes</taxon>
        <taxon>Micrococcales</taxon>
        <taxon>Microbacteriaceae</taxon>
        <taxon>Microterricola</taxon>
    </lineage>
</organism>
<protein>
    <submittedName>
        <fullName evidence="5">Riboflavin biosynthesis pyrimidine reductase</fullName>
    </submittedName>
</protein>
<keyword evidence="2" id="KW-0521">NADP</keyword>
<keyword evidence="3" id="KW-0560">Oxidoreductase</keyword>
<name>A0A4Q8ANN2_9MICO</name>
<dbReference type="NCBIfam" id="NF010663">
    <property type="entry name" value="PRK14059.1-1"/>
    <property type="match status" value="1"/>
</dbReference>
<dbReference type="GO" id="GO:0008703">
    <property type="term" value="F:5-amino-6-(5-phosphoribosylamino)uracil reductase activity"/>
    <property type="evidence" value="ECO:0007669"/>
    <property type="project" value="InterPro"/>
</dbReference>
<feature type="domain" description="Bacterial bifunctional deaminase-reductase C-terminal" evidence="4">
    <location>
        <begin position="32"/>
        <end position="236"/>
    </location>
</feature>
<evidence type="ECO:0000256" key="1">
    <source>
        <dbReference type="ARBA" id="ARBA00005104"/>
    </source>
</evidence>
<reference evidence="5 6" key="1">
    <citation type="submission" date="2019-02" db="EMBL/GenBank/DDBJ databases">
        <title>Sequencing the genomes of 1000 actinobacteria strains.</title>
        <authorList>
            <person name="Klenk H.-P."/>
        </authorList>
    </citation>
    <scope>NUCLEOTIDE SEQUENCE [LARGE SCALE GENOMIC DNA]</scope>
    <source>
        <strain evidence="5 6">DSM 18319</strain>
    </source>
</reference>
<evidence type="ECO:0000256" key="3">
    <source>
        <dbReference type="ARBA" id="ARBA00023002"/>
    </source>
</evidence>
<dbReference type="Proteomes" id="UP000291483">
    <property type="component" value="Unassembled WGS sequence"/>
</dbReference>
<dbReference type="AlphaFoldDB" id="A0A4Q8ANN2"/>
<evidence type="ECO:0000259" key="4">
    <source>
        <dbReference type="Pfam" id="PF01872"/>
    </source>
</evidence>
<comment type="pathway">
    <text evidence="1">Cofactor biosynthesis; riboflavin biosynthesis.</text>
</comment>
<comment type="caution">
    <text evidence="5">The sequence shown here is derived from an EMBL/GenBank/DDBJ whole genome shotgun (WGS) entry which is preliminary data.</text>
</comment>
<dbReference type="InterPro" id="IPR024072">
    <property type="entry name" value="DHFR-like_dom_sf"/>
</dbReference>
<dbReference type="EMBL" id="SHLC01000001">
    <property type="protein sequence ID" value="RZU66158.1"/>
    <property type="molecule type" value="Genomic_DNA"/>
</dbReference>
<evidence type="ECO:0000313" key="6">
    <source>
        <dbReference type="Proteomes" id="UP000291483"/>
    </source>
</evidence>
<sequence length="247" mass="25606">MSDAATHATADAAPSDAALFAAYALPERAVPRLRVNFVSSLDGAVTLGGRSGALGTPDDQRLMTVLRTLADVIVVGAGTVRAEGYGGLRLPAESVAWRRARGLSDQPPLAVVSASLGLDPAHPFFSEAVVRPLVLTHAAAPAERREALAEVAEVIDCGAASVEPATLVRALTERGMPQQLCEGGPHLFGELLTADLVDELCLSLSPVLVAGGAGRIAQGAAEAARRMRLLHALPAGDMLLLRYARAR</sequence>
<dbReference type="InterPro" id="IPR050765">
    <property type="entry name" value="Riboflavin_Biosynth_HTPR"/>
</dbReference>
<gene>
    <name evidence="5" type="ORF">EV379_2507</name>
</gene>
<dbReference type="GO" id="GO:0009231">
    <property type="term" value="P:riboflavin biosynthetic process"/>
    <property type="evidence" value="ECO:0007669"/>
    <property type="project" value="InterPro"/>
</dbReference>
<dbReference type="InterPro" id="IPR002734">
    <property type="entry name" value="RibDG_C"/>
</dbReference>
<proteinExistence type="predicted"/>
<evidence type="ECO:0000313" key="5">
    <source>
        <dbReference type="EMBL" id="RZU66158.1"/>
    </source>
</evidence>
<dbReference type="OrthoDB" id="5243299at2"/>
<dbReference type="PANTHER" id="PTHR38011">
    <property type="entry name" value="DIHYDROFOLATE REDUCTASE FAMILY PROTEIN (AFU_ORTHOLOGUE AFUA_8G06820)"/>
    <property type="match status" value="1"/>
</dbReference>
<dbReference type="PANTHER" id="PTHR38011:SF7">
    <property type="entry name" value="2,5-DIAMINO-6-RIBOSYLAMINO-4(3H)-PYRIMIDINONE 5'-PHOSPHATE REDUCTASE"/>
    <property type="match status" value="1"/>
</dbReference>
<dbReference type="Pfam" id="PF01872">
    <property type="entry name" value="RibD_C"/>
    <property type="match status" value="1"/>
</dbReference>